<evidence type="ECO:0000256" key="1">
    <source>
        <dbReference type="SAM" id="MobiDB-lite"/>
    </source>
</evidence>
<dbReference type="RefSeq" id="WP_092015518.1">
    <property type="nucleotide sequence ID" value="NZ_FOXH01000004.1"/>
</dbReference>
<proteinExistence type="predicted"/>
<dbReference type="Proteomes" id="UP000199306">
    <property type="component" value="Unassembled WGS sequence"/>
</dbReference>
<feature type="region of interest" description="Disordered" evidence="1">
    <location>
        <begin position="116"/>
        <end position="176"/>
    </location>
</feature>
<sequence>MTAIQQKTEELFQNEGISLGTPQTEETPCRSEGVMQIFEKGMIVYHPSLGTFFMKKEIRKKYEESGGVNKSPLGFPIADEQYNDKNQGKSCEFEMGKILWNASDGAVIKLNPEVRKDSSSIHFHQTSQHETSHSDWNTDFPFGDPASFFKKDEDQKENNFSEDDPTTENNHGKHEK</sequence>
<dbReference type="Pfam" id="PF08310">
    <property type="entry name" value="LGFP"/>
    <property type="match status" value="2"/>
</dbReference>
<feature type="compositionally biased region" description="Basic and acidic residues" evidence="1">
    <location>
        <begin position="149"/>
        <end position="159"/>
    </location>
</feature>
<organism evidence="2 3">
    <name type="scientific">Pseudarcicella hirudinis</name>
    <dbReference type="NCBI Taxonomy" id="1079859"/>
    <lineage>
        <taxon>Bacteria</taxon>
        <taxon>Pseudomonadati</taxon>
        <taxon>Bacteroidota</taxon>
        <taxon>Cytophagia</taxon>
        <taxon>Cytophagales</taxon>
        <taxon>Flectobacillaceae</taxon>
        <taxon>Pseudarcicella</taxon>
    </lineage>
</organism>
<name>A0A1I5RPU0_9BACT</name>
<dbReference type="EMBL" id="FOXH01000004">
    <property type="protein sequence ID" value="SFP60417.1"/>
    <property type="molecule type" value="Genomic_DNA"/>
</dbReference>
<keyword evidence="3" id="KW-1185">Reference proteome</keyword>
<evidence type="ECO:0000313" key="2">
    <source>
        <dbReference type="EMBL" id="SFP60417.1"/>
    </source>
</evidence>
<dbReference type="InterPro" id="IPR013207">
    <property type="entry name" value="LGFP"/>
</dbReference>
<gene>
    <name evidence="2" type="ORF">SAMN04515674_104179</name>
</gene>
<accession>A0A1I5RPU0</accession>
<protein>
    <submittedName>
        <fullName evidence="2">LGFP repeat-containing protein</fullName>
    </submittedName>
</protein>
<dbReference type="AlphaFoldDB" id="A0A1I5RPU0"/>
<dbReference type="STRING" id="1079859.SAMN04515674_104179"/>
<evidence type="ECO:0000313" key="3">
    <source>
        <dbReference type="Proteomes" id="UP000199306"/>
    </source>
</evidence>
<feature type="compositionally biased region" description="Polar residues" evidence="1">
    <location>
        <begin position="120"/>
        <end position="137"/>
    </location>
</feature>
<dbReference type="OrthoDB" id="514320at2"/>
<reference evidence="2 3" key="1">
    <citation type="submission" date="2016-10" db="EMBL/GenBank/DDBJ databases">
        <authorList>
            <person name="de Groot N.N."/>
        </authorList>
    </citation>
    <scope>NUCLEOTIDE SEQUENCE [LARGE SCALE GENOMIC DNA]</scope>
    <source>
        <strain evidence="3">E92,LMG 26720,CCM 7988</strain>
    </source>
</reference>